<dbReference type="PANTHER" id="PTHR42736:SF1">
    <property type="entry name" value="PROTEIN-GLUTAMINE GAMMA-GLUTAMYLTRANSFERASE"/>
    <property type="match status" value="1"/>
</dbReference>
<feature type="transmembrane region" description="Helical" evidence="1">
    <location>
        <begin position="193"/>
        <end position="211"/>
    </location>
</feature>
<dbReference type="SUPFAM" id="SSF54001">
    <property type="entry name" value="Cysteine proteinases"/>
    <property type="match status" value="1"/>
</dbReference>
<feature type="transmembrane region" description="Helical" evidence="1">
    <location>
        <begin position="66"/>
        <end position="83"/>
    </location>
</feature>
<organism evidence="3 4">
    <name type="scientific">Chengkuizengella marina</name>
    <dbReference type="NCBI Taxonomy" id="2507566"/>
    <lineage>
        <taxon>Bacteria</taxon>
        <taxon>Bacillati</taxon>
        <taxon>Bacillota</taxon>
        <taxon>Bacilli</taxon>
        <taxon>Bacillales</taxon>
        <taxon>Paenibacillaceae</taxon>
        <taxon>Chengkuizengella</taxon>
    </lineage>
</organism>
<dbReference type="EMBL" id="SIJB01000025">
    <property type="protein sequence ID" value="NBI29512.1"/>
    <property type="molecule type" value="Genomic_DNA"/>
</dbReference>
<evidence type="ECO:0000313" key="3">
    <source>
        <dbReference type="EMBL" id="NBI29512.1"/>
    </source>
</evidence>
<evidence type="ECO:0000256" key="1">
    <source>
        <dbReference type="SAM" id="Phobius"/>
    </source>
</evidence>
<keyword evidence="4" id="KW-1185">Reference proteome</keyword>
<feature type="transmembrane region" description="Helical" evidence="1">
    <location>
        <begin position="155"/>
        <end position="172"/>
    </location>
</feature>
<gene>
    <name evidence="3" type="ORF">ERL59_11130</name>
</gene>
<proteinExistence type="predicted"/>
<keyword evidence="1" id="KW-1133">Transmembrane helix</keyword>
<dbReference type="Pfam" id="PF01841">
    <property type="entry name" value="Transglut_core"/>
    <property type="match status" value="1"/>
</dbReference>
<dbReference type="Gene3D" id="3.10.620.30">
    <property type="match status" value="1"/>
</dbReference>
<dbReference type="Proteomes" id="UP000448943">
    <property type="component" value="Unassembled WGS sequence"/>
</dbReference>
<feature type="transmembrane region" description="Helical" evidence="1">
    <location>
        <begin position="130"/>
        <end position="149"/>
    </location>
</feature>
<protein>
    <submittedName>
        <fullName evidence="3">Transglutaminase domain-containing protein</fullName>
    </submittedName>
</protein>
<dbReference type="InterPro" id="IPR038765">
    <property type="entry name" value="Papain-like_cys_pep_sf"/>
</dbReference>
<accession>A0A6N9Q3X9</accession>
<dbReference type="OrthoDB" id="9804872at2"/>
<keyword evidence="1" id="KW-0472">Membrane</keyword>
<dbReference type="InterPro" id="IPR052901">
    <property type="entry name" value="Bact_TGase-like"/>
</dbReference>
<feature type="transmembrane region" description="Helical" evidence="1">
    <location>
        <begin position="40"/>
        <end position="59"/>
    </location>
</feature>
<name>A0A6N9Q3X9_9BACL</name>
<dbReference type="AlphaFoldDB" id="A0A6N9Q3X9"/>
<feature type="transmembrane region" description="Helical" evidence="1">
    <location>
        <begin position="12"/>
        <end position="34"/>
    </location>
</feature>
<dbReference type="InterPro" id="IPR002931">
    <property type="entry name" value="Transglutaminase-like"/>
</dbReference>
<sequence length="734" mass="85817">MKILKHPQLFTKLSLILWAVFLFQYLEWVSVYWWEETNTIVSYSFLIVVVTEVLINKLLYKRLIQIIGVLSIHFFVLGIQTLEQTDGILLSLFQFLFMNIIHLHPYLWFSLIVACIYFTLILWANNLKRISMLIMITIFIFCSVDSFTIHILWDQVAFVIFSGLLLLIINHYHHFKSKHPKSWSEIMDYPESFVTPIIVFVSVTIIMGTLAPNFGPILTDPYTAWKNAKQAVAMGEGEGIILENATGSTSGYARYNERLGFGFEFDYSPVMEVESSQRSYWRGETRSYYNGLGWEPNLLENEIKKLVSTTDHNLLGSDEFNTSKLKTKKIEQRFKMLNKENYPVLFGAASIHKLLSVNNEQIENMSDAVMWDSNQQSLYWNRLEYPNSYMIVSDVPVIEPYKLKEASTMIESEVVMNAYLQLPETLPERVRELAFQITKSETNDYDKAKQIETYLSETFPYNNKPDVTKGKSVDFVDRFLFEIQEGYCDYYSTAMVVMARSLGIPARWVKGYTSGEENSDEFDSFVMEQLRQRNNLDEFKLAYTVLNSNAHSWVEVYFDGYGWIPFEPTAGFVIPEVYLSDGNSITDFNTNNVPENNQVSDGGFKVIEFALYTIGMIVTLIILLFLIVVKFKAIKLYFKKVINRIFRRKTNDKVIIEFERFLKFAYKKGFGKQEHETIRELINRWKSNYYWLEKDFNELLLIFERAKYSSFIIDADEANRASKIIRRLRKGFFK</sequence>
<keyword evidence="1" id="KW-0812">Transmembrane</keyword>
<dbReference type="PANTHER" id="PTHR42736">
    <property type="entry name" value="PROTEIN-GLUTAMINE GAMMA-GLUTAMYLTRANSFERASE"/>
    <property type="match status" value="1"/>
</dbReference>
<feature type="transmembrane region" description="Helical" evidence="1">
    <location>
        <begin position="609"/>
        <end position="629"/>
    </location>
</feature>
<feature type="transmembrane region" description="Helical" evidence="1">
    <location>
        <begin position="103"/>
        <end position="123"/>
    </location>
</feature>
<reference evidence="3 4" key="1">
    <citation type="submission" date="2019-01" db="EMBL/GenBank/DDBJ databases">
        <title>Chengkuizengella sp. nov., isolated from deep-sea sediment of East Pacific Ocean.</title>
        <authorList>
            <person name="Yang J."/>
            <person name="Lai Q."/>
            <person name="Shao Z."/>
        </authorList>
    </citation>
    <scope>NUCLEOTIDE SEQUENCE [LARGE SCALE GENOMIC DNA]</scope>
    <source>
        <strain evidence="3 4">YPA3-1-1</strain>
    </source>
</reference>
<evidence type="ECO:0000313" key="4">
    <source>
        <dbReference type="Proteomes" id="UP000448943"/>
    </source>
</evidence>
<dbReference type="SMART" id="SM00460">
    <property type="entry name" value="TGc"/>
    <property type="match status" value="1"/>
</dbReference>
<comment type="caution">
    <text evidence="3">The sequence shown here is derived from an EMBL/GenBank/DDBJ whole genome shotgun (WGS) entry which is preliminary data.</text>
</comment>
<evidence type="ECO:0000259" key="2">
    <source>
        <dbReference type="SMART" id="SM00460"/>
    </source>
</evidence>
<feature type="domain" description="Transglutaminase-like" evidence="2">
    <location>
        <begin position="480"/>
        <end position="570"/>
    </location>
</feature>
<dbReference type="RefSeq" id="WP_160646320.1">
    <property type="nucleotide sequence ID" value="NZ_SIJB01000025.1"/>
</dbReference>